<evidence type="ECO:0000313" key="1">
    <source>
        <dbReference type="EMBL" id="MCU9614060.1"/>
    </source>
</evidence>
<dbReference type="EMBL" id="JAOUSF010000003">
    <property type="protein sequence ID" value="MCU9614060.1"/>
    <property type="molecule type" value="Genomic_DNA"/>
</dbReference>
<reference evidence="1" key="1">
    <citation type="submission" date="2022-10" db="EMBL/GenBank/DDBJ databases">
        <title>Description of Fervidibacillus gen. nov. in the family Fervidibacillaceae fam. nov. with two species, Fervidibacillus albus sp. nov., and Fervidibacillus halotolerans sp. nov., isolated from tidal flat sediments.</title>
        <authorList>
            <person name="Kwon K.K."/>
            <person name="Yang S.-H."/>
        </authorList>
    </citation>
    <scope>NUCLEOTIDE SEQUENCE</scope>
    <source>
        <strain evidence="1">JCM 19140</strain>
    </source>
</reference>
<evidence type="ECO:0000313" key="2">
    <source>
        <dbReference type="Proteomes" id="UP001209318"/>
    </source>
</evidence>
<sequence length="194" mass="23011">MDKRAAKQQRIENILLSLKKFDYLTRKQIQTIHNLKGDRNANRILNDMERYLHSFRHGLEKVYYLSKDGRERVKCDIIRKKTPQVQHFLLRNQLWIHLKCPSTWKNEVRITADKVSIVCDATFICNKAPCFVEVDVSQPMIKNKSKIDRYRKIKELTGQNFHLIWLTELDSRKSKINELMDGLSGHVFTLNEIN</sequence>
<dbReference type="RefSeq" id="WP_263073295.1">
    <property type="nucleotide sequence ID" value="NZ_JAOUSF010000003.1"/>
</dbReference>
<gene>
    <name evidence="1" type="ORF">OEV98_10865</name>
</gene>
<proteinExistence type="predicted"/>
<dbReference type="InterPro" id="IPR025855">
    <property type="entry name" value="Replic_Relax"/>
</dbReference>
<accession>A0AAE3IT07</accession>
<dbReference type="AlphaFoldDB" id="A0AAE3IT07"/>
<organism evidence="1 2">
    <name type="scientific">Perspicuibacillus lycopersici</name>
    <dbReference type="NCBI Taxonomy" id="1325689"/>
    <lineage>
        <taxon>Bacteria</taxon>
        <taxon>Bacillati</taxon>
        <taxon>Bacillota</taxon>
        <taxon>Bacilli</taxon>
        <taxon>Bacillales</taxon>
        <taxon>Bacillaceae</taxon>
        <taxon>Perspicuibacillus</taxon>
    </lineage>
</organism>
<name>A0AAE3IT07_9BACI</name>
<comment type="caution">
    <text evidence="1">The sequence shown here is derived from an EMBL/GenBank/DDBJ whole genome shotgun (WGS) entry which is preliminary data.</text>
</comment>
<dbReference type="Proteomes" id="UP001209318">
    <property type="component" value="Unassembled WGS sequence"/>
</dbReference>
<protein>
    <submittedName>
        <fullName evidence="1">Replication-relaxation family protein</fullName>
    </submittedName>
</protein>
<dbReference type="Pfam" id="PF13814">
    <property type="entry name" value="Replic_Relax"/>
    <property type="match status" value="1"/>
</dbReference>
<keyword evidence="2" id="KW-1185">Reference proteome</keyword>